<keyword evidence="5" id="KW-0779">Telomere</keyword>
<dbReference type="EMBL" id="KZ454992">
    <property type="protein sequence ID" value="PKI83019.1"/>
    <property type="molecule type" value="Genomic_DNA"/>
</dbReference>
<evidence type="ECO:0000256" key="8">
    <source>
        <dbReference type="ARBA" id="ARBA00030039"/>
    </source>
</evidence>
<evidence type="ECO:0000256" key="1">
    <source>
        <dbReference type="ARBA" id="ARBA00004123"/>
    </source>
</evidence>
<evidence type="ECO:0000313" key="10">
    <source>
        <dbReference type="Proteomes" id="UP000232875"/>
    </source>
</evidence>
<comment type="subcellular location">
    <subcellularLocation>
        <location evidence="2">Chromosome</location>
        <location evidence="2">Telomere</location>
    </subcellularLocation>
    <subcellularLocation>
        <location evidence="1">Nucleus</location>
    </subcellularLocation>
</comment>
<evidence type="ECO:0000256" key="6">
    <source>
        <dbReference type="ARBA" id="ARBA00023125"/>
    </source>
</evidence>
<dbReference type="AlphaFoldDB" id="A0A2N1J8Y8"/>
<gene>
    <name evidence="9" type="ORF">MVES_002997</name>
</gene>
<dbReference type="SUPFAM" id="SSF50249">
    <property type="entry name" value="Nucleic acid-binding proteins"/>
    <property type="match status" value="1"/>
</dbReference>
<evidence type="ECO:0000256" key="7">
    <source>
        <dbReference type="ARBA" id="ARBA00023242"/>
    </source>
</evidence>
<dbReference type="InterPro" id="IPR012340">
    <property type="entry name" value="NA-bd_OB-fold"/>
</dbReference>
<dbReference type="Proteomes" id="UP000232875">
    <property type="component" value="Unassembled WGS sequence"/>
</dbReference>
<reference evidence="9 10" key="1">
    <citation type="submission" date="2017-10" db="EMBL/GenBank/DDBJ databases">
        <title>A novel species of cold-tolerant Malassezia isolated from bats.</title>
        <authorList>
            <person name="Lorch J.M."/>
            <person name="Palmer J.M."/>
            <person name="Vanderwolf K.J."/>
            <person name="Schmidt K.Z."/>
            <person name="Verant M.L."/>
            <person name="Weller T.J."/>
            <person name="Blehert D.S."/>
        </authorList>
    </citation>
    <scope>NUCLEOTIDE SEQUENCE [LARGE SCALE GENOMIC DNA]</scope>
    <source>
        <strain evidence="9 10">NWHC:44797-103</strain>
    </source>
</reference>
<evidence type="ECO:0000256" key="2">
    <source>
        <dbReference type="ARBA" id="ARBA00004574"/>
    </source>
</evidence>
<dbReference type="InterPro" id="IPR040260">
    <property type="entry name" value="RFA2-like"/>
</dbReference>
<keyword evidence="6" id="KW-0238">DNA-binding</keyword>
<name>A0A2N1J8Y8_9BASI</name>
<dbReference type="Gene3D" id="2.40.50.140">
    <property type="entry name" value="Nucleic acid-binding proteins"/>
    <property type="match status" value="1"/>
</dbReference>
<proteinExistence type="predicted"/>
<dbReference type="GO" id="GO:0005634">
    <property type="term" value="C:nucleus"/>
    <property type="evidence" value="ECO:0007669"/>
    <property type="project" value="UniProtKB-SubCell"/>
</dbReference>
<evidence type="ECO:0000313" key="9">
    <source>
        <dbReference type="EMBL" id="PKI83019.1"/>
    </source>
</evidence>
<dbReference type="GO" id="GO:0003677">
    <property type="term" value="F:DNA binding"/>
    <property type="evidence" value="ECO:0007669"/>
    <property type="project" value="UniProtKB-KW"/>
</dbReference>
<evidence type="ECO:0000256" key="3">
    <source>
        <dbReference type="ARBA" id="ARBA00017411"/>
    </source>
</evidence>
<dbReference type="GO" id="GO:0000781">
    <property type="term" value="C:chromosome, telomeric region"/>
    <property type="evidence" value="ECO:0007669"/>
    <property type="project" value="UniProtKB-SubCell"/>
</dbReference>
<evidence type="ECO:0000256" key="4">
    <source>
        <dbReference type="ARBA" id="ARBA00022454"/>
    </source>
</evidence>
<dbReference type="PANTHER" id="PTHR13989:SF33">
    <property type="entry name" value="CST COMPLEX SUBUNIT STN1"/>
    <property type="match status" value="1"/>
</dbReference>
<protein>
    <recommendedName>
        <fullName evidence="3">CST complex subunit STN1</fullName>
    </recommendedName>
    <alternativeName>
        <fullName evidence="8">Suppressor of cdc thirteen homolog</fullName>
    </alternativeName>
</protein>
<dbReference type="PANTHER" id="PTHR13989">
    <property type="entry name" value="REPLICATION PROTEIN A-RELATED"/>
    <property type="match status" value="1"/>
</dbReference>
<keyword evidence="7" id="KW-0539">Nucleus</keyword>
<accession>A0A2N1J8Y8</accession>
<keyword evidence="10" id="KW-1185">Reference proteome</keyword>
<organism evidence="9 10">
    <name type="scientific">Malassezia vespertilionis</name>
    <dbReference type="NCBI Taxonomy" id="2020962"/>
    <lineage>
        <taxon>Eukaryota</taxon>
        <taxon>Fungi</taxon>
        <taxon>Dikarya</taxon>
        <taxon>Basidiomycota</taxon>
        <taxon>Ustilaginomycotina</taxon>
        <taxon>Malasseziomycetes</taxon>
        <taxon>Malasseziales</taxon>
        <taxon>Malasseziaceae</taxon>
        <taxon>Malassezia</taxon>
    </lineage>
</organism>
<evidence type="ECO:0000256" key="5">
    <source>
        <dbReference type="ARBA" id="ARBA00022895"/>
    </source>
</evidence>
<dbReference type="OrthoDB" id="77828at2759"/>
<sequence length="389" mass="42724">MATTPLVPTLEDAYSEYQSALNPSNAVECIVRHVGELERAYPALFEQGTIRMYLHRGCYCVHVIVYGILVGMRVKEDELEYTLDDGSGVIDIQYSGAAKPVGVFSCYVPEERKNDAPQFLVGDTIRCVARVYERRHGRALKAIEMERVEDANDEPRHILVAMHMAEHMYRLQAHGEQAQDTAQNNVHTEEDDTWAAHGADALVGGHAEAQFQEEREPNDALRIELPTSPAATTHEPPSSTRAMCTFLLDYLGKKNDALLTQVRTNDPALLSPSAAPSFCAAELLQSSKVRKNAAALVASKYKAAGTHSKPRKHDLQDLVQHCLDALVRQGALARSDVSGAFQVVCAYLTAAHLAPILPTMPVSLEDMLCRARSLSPCTHIETTRNAGVP</sequence>
<keyword evidence="4" id="KW-0158">Chromosome</keyword>